<gene>
    <name evidence="1" type="ORF">HY618_08795</name>
</gene>
<dbReference type="InterPro" id="IPR015946">
    <property type="entry name" value="KH_dom-like_a/b"/>
</dbReference>
<sequence>MMKIELKSAKCRIEMDNYVRGSVLKGTVKAGVTEMRTFLAFETDAPADRIALLVRNAKQGCYAEQLIVEPVPLKSFVEVNGRALKLDGITAE</sequence>
<dbReference type="SUPFAM" id="SSF82784">
    <property type="entry name" value="OsmC-like"/>
    <property type="match status" value="1"/>
</dbReference>
<reference evidence="1" key="1">
    <citation type="submission" date="2020-07" db="EMBL/GenBank/DDBJ databases">
        <title>Huge and variable diversity of episymbiotic CPR bacteria and DPANN archaea in groundwater ecosystems.</title>
        <authorList>
            <person name="He C.Y."/>
            <person name="Keren R."/>
            <person name="Whittaker M."/>
            <person name="Farag I.F."/>
            <person name="Doudna J."/>
            <person name="Cate J.H.D."/>
            <person name="Banfield J.F."/>
        </authorList>
    </citation>
    <scope>NUCLEOTIDE SEQUENCE</scope>
    <source>
        <strain evidence="1">NC_groundwater_1370_Ag_S-0.2um_69_93</strain>
    </source>
</reference>
<organism evidence="1 2">
    <name type="scientific">Tectimicrobiota bacterium</name>
    <dbReference type="NCBI Taxonomy" id="2528274"/>
    <lineage>
        <taxon>Bacteria</taxon>
        <taxon>Pseudomonadati</taxon>
        <taxon>Nitrospinota/Tectimicrobiota group</taxon>
        <taxon>Candidatus Tectimicrobiota</taxon>
    </lineage>
</organism>
<dbReference type="AlphaFoldDB" id="A0A932ZVU3"/>
<dbReference type="InterPro" id="IPR036102">
    <property type="entry name" value="OsmC/Ohrsf"/>
</dbReference>
<proteinExistence type="predicted"/>
<protein>
    <submittedName>
        <fullName evidence="1">Uncharacterized protein</fullName>
    </submittedName>
</protein>
<dbReference type="EMBL" id="JACQRX010000384">
    <property type="protein sequence ID" value="MBI4252543.1"/>
    <property type="molecule type" value="Genomic_DNA"/>
</dbReference>
<dbReference type="Proteomes" id="UP000752292">
    <property type="component" value="Unassembled WGS sequence"/>
</dbReference>
<evidence type="ECO:0000313" key="1">
    <source>
        <dbReference type="EMBL" id="MBI4252543.1"/>
    </source>
</evidence>
<comment type="caution">
    <text evidence="1">The sequence shown here is derived from an EMBL/GenBank/DDBJ whole genome shotgun (WGS) entry which is preliminary data.</text>
</comment>
<accession>A0A932ZVU3</accession>
<evidence type="ECO:0000313" key="2">
    <source>
        <dbReference type="Proteomes" id="UP000752292"/>
    </source>
</evidence>
<name>A0A932ZVU3_UNCTE</name>
<dbReference type="Gene3D" id="3.30.300.20">
    <property type="match status" value="1"/>
</dbReference>